<evidence type="ECO:0000256" key="4">
    <source>
        <dbReference type="ARBA" id="ARBA00023163"/>
    </source>
</evidence>
<dbReference type="SUPFAM" id="SSF46894">
    <property type="entry name" value="C-terminal effector domain of the bipartite response regulators"/>
    <property type="match status" value="1"/>
</dbReference>
<dbReference type="InterPro" id="IPR039420">
    <property type="entry name" value="WalR-like"/>
</dbReference>
<evidence type="ECO:0000256" key="1">
    <source>
        <dbReference type="ARBA" id="ARBA00022553"/>
    </source>
</evidence>
<protein>
    <submittedName>
        <fullName evidence="8">Response regulator transcription factor</fullName>
    </submittedName>
</protein>
<dbReference type="InterPro" id="IPR001789">
    <property type="entry name" value="Sig_transdc_resp-reg_receiver"/>
</dbReference>
<dbReference type="PROSITE" id="PS00622">
    <property type="entry name" value="HTH_LUXR_1"/>
    <property type="match status" value="1"/>
</dbReference>
<dbReference type="GO" id="GO:0006355">
    <property type="term" value="P:regulation of DNA-templated transcription"/>
    <property type="evidence" value="ECO:0007669"/>
    <property type="project" value="InterPro"/>
</dbReference>
<proteinExistence type="predicted"/>
<dbReference type="InterPro" id="IPR011006">
    <property type="entry name" value="CheY-like_superfamily"/>
</dbReference>
<dbReference type="InterPro" id="IPR000792">
    <property type="entry name" value="Tscrpt_reg_LuxR_C"/>
</dbReference>
<evidence type="ECO:0000259" key="6">
    <source>
        <dbReference type="PROSITE" id="PS50043"/>
    </source>
</evidence>
<evidence type="ECO:0000256" key="3">
    <source>
        <dbReference type="ARBA" id="ARBA00023125"/>
    </source>
</evidence>
<keyword evidence="1 5" id="KW-0597">Phosphoprotein</keyword>
<dbReference type="PROSITE" id="PS50043">
    <property type="entry name" value="HTH_LUXR_2"/>
    <property type="match status" value="1"/>
</dbReference>
<gene>
    <name evidence="8" type="ORF">ABHF33_02945</name>
</gene>
<dbReference type="Pfam" id="PF00072">
    <property type="entry name" value="Response_reg"/>
    <property type="match status" value="1"/>
</dbReference>
<reference evidence="8" key="1">
    <citation type="submission" date="2024-05" db="EMBL/GenBank/DDBJ databases">
        <authorList>
            <person name="Yang L."/>
            <person name="Pan L."/>
        </authorList>
    </citation>
    <scope>NUCLEOTIDE SEQUENCE</scope>
    <source>
        <strain evidence="8">FCG-7</strain>
    </source>
</reference>
<dbReference type="Pfam" id="PF00196">
    <property type="entry name" value="GerE"/>
    <property type="match status" value="1"/>
</dbReference>
<organism evidence="8">
    <name type="scientific">Chitinibacter mangrovi</name>
    <dbReference type="NCBI Taxonomy" id="3153927"/>
    <lineage>
        <taxon>Bacteria</taxon>
        <taxon>Pseudomonadati</taxon>
        <taxon>Pseudomonadota</taxon>
        <taxon>Betaproteobacteria</taxon>
        <taxon>Neisseriales</taxon>
        <taxon>Chitinibacteraceae</taxon>
        <taxon>Chitinibacter</taxon>
    </lineage>
</organism>
<dbReference type="AlphaFoldDB" id="A0AAU7FCM5"/>
<evidence type="ECO:0000256" key="2">
    <source>
        <dbReference type="ARBA" id="ARBA00023015"/>
    </source>
</evidence>
<dbReference type="GO" id="GO:0000160">
    <property type="term" value="P:phosphorelay signal transduction system"/>
    <property type="evidence" value="ECO:0007669"/>
    <property type="project" value="InterPro"/>
</dbReference>
<sequence length="200" mass="21617">MRFILADDHILFREGLKFLLAQNADFSIVAEAGDASALKQQVQQHEPDMVLMDYQMPGDDSAAVLAWLKQRYPALRIIVLTGVQSGVVLQQLLDAGADGLMLKEGAGAELLAGIARVAAGERYLSPAAKLRLGSAAVALTPREFQILQAIAAGQSSQQIAARLVISVRTVDKHRENLMGKLKVSNAIQLLEQARLLQLLP</sequence>
<feature type="modified residue" description="4-aspartylphosphate" evidence="5">
    <location>
        <position position="53"/>
    </location>
</feature>
<dbReference type="SMART" id="SM00421">
    <property type="entry name" value="HTH_LUXR"/>
    <property type="match status" value="1"/>
</dbReference>
<dbReference type="CDD" id="cd06170">
    <property type="entry name" value="LuxR_C_like"/>
    <property type="match status" value="1"/>
</dbReference>
<dbReference type="EMBL" id="CP157355">
    <property type="protein sequence ID" value="XBM01263.1"/>
    <property type="molecule type" value="Genomic_DNA"/>
</dbReference>
<keyword evidence="3" id="KW-0238">DNA-binding</keyword>
<dbReference type="PRINTS" id="PR00038">
    <property type="entry name" value="HTHLUXR"/>
</dbReference>
<name>A0AAU7FCM5_9NEIS</name>
<keyword evidence="2" id="KW-0805">Transcription regulation</keyword>
<dbReference type="PANTHER" id="PTHR43214:SF41">
    <property type="entry name" value="NITRATE_NITRITE RESPONSE REGULATOR PROTEIN NARP"/>
    <property type="match status" value="1"/>
</dbReference>
<dbReference type="SMART" id="SM00448">
    <property type="entry name" value="REC"/>
    <property type="match status" value="1"/>
</dbReference>
<feature type="domain" description="HTH luxR-type" evidence="6">
    <location>
        <begin position="132"/>
        <end position="197"/>
    </location>
</feature>
<feature type="domain" description="Response regulatory" evidence="7">
    <location>
        <begin position="2"/>
        <end position="118"/>
    </location>
</feature>
<dbReference type="InterPro" id="IPR016032">
    <property type="entry name" value="Sig_transdc_resp-reg_C-effctor"/>
</dbReference>
<accession>A0AAU7FCM5</accession>
<dbReference type="RefSeq" id="WP_348945567.1">
    <property type="nucleotide sequence ID" value="NZ_CP157355.1"/>
</dbReference>
<dbReference type="PANTHER" id="PTHR43214">
    <property type="entry name" value="TWO-COMPONENT RESPONSE REGULATOR"/>
    <property type="match status" value="1"/>
</dbReference>
<dbReference type="GO" id="GO:0003677">
    <property type="term" value="F:DNA binding"/>
    <property type="evidence" value="ECO:0007669"/>
    <property type="project" value="UniProtKB-KW"/>
</dbReference>
<keyword evidence="4" id="KW-0804">Transcription</keyword>
<dbReference type="Gene3D" id="3.40.50.2300">
    <property type="match status" value="1"/>
</dbReference>
<evidence type="ECO:0000313" key="8">
    <source>
        <dbReference type="EMBL" id="XBM01263.1"/>
    </source>
</evidence>
<evidence type="ECO:0000259" key="7">
    <source>
        <dbReference type="PROSITE" id="PS50110"/>
    </source>
</evidence>
<dbReference type="PROSITE" id="PS50110">
    <property type="entry name" value="RESPONSE_REGULATORY"/>
    <property type="match status" value="1"/>
</dbReference>
<evidence type="ECO:0000256" key="5">
    <source>
        <dbReference type="PROSITE-ProRule" id="PRU00169"/>
    </source>
</evidence>
<dbReference type="SUPFAM" id="SSF52172">
    <property type="entry name" value="CheY-like"/>
    <property type="match status" value="1"/>
</dbReference>
<dbReference type="KEGG" id="cmav:ABHF33_02945"/>
<dbReference type="InterPro" id="IPR058245">
    <property type="entry name" value="NreC/VraR/RcsB-like_REC"/>
</dbReference>
<dbReference type="CDD" id="cd17535">
    <property type="entry name" value="REC_NarL-like"/>
    <property type="match status" value="1"/>
</dbReference>